<evidence type="ECO:0000313" key="2">
    <source>
        <dbReference type="Proteomes" id="UP000235672"/>
    </source>
</evidence>
<proteinExistence type="predicted"/>
<keyword evidence="2" id="KW-1185">Reference proteome</keyword>
<dbReference type="OrthoDB" id="5379420at2759"/>
<gene>
    <name evidence="1" type="ORF">NA56DRAFT_626313</name>
</gene>
<dbReference type="STRING" id="1745343.A0A2J6Q4I6"/>
<protein>
    <submittedName>
        <fullName evidence="1">HCP-like protein</fullName>
    </submittedName>
</protein>
<dbReference type="Gene3D" id="1.25.40.10">
    <property type="entry name" value="Tetratricopeptide repeat domain"/>
    <property type="match status" value="2"/>
</dbReference>
<dbReference type="AlphaFoldDB" id="A0A2J6Q4I6"/>
<sequence>MSTGRVARPLLEKACLILGSRRFHSTPLFRSGPAPRRSPRAKAASPIPGAVRVKRTYDFEDSLPSIALLNSARKSGALVIEPHEALQFLREYLALDGKSNAGWEQRLCNEHGVTPSTMALLAAILKRCPSKAQKAFAKSVMLAASKLGEKAATFDIISEALRIGSLYDYRAPLERLGTLAKKYNDPQAMTLLGKVLMADRREKEALDWFRRSTRPPTGGLDFDGAGEALVNEGRLLSKLNDKNGAKAAFEKAALELDDPSAYFYLAQLQEPGSSTQQVYLLKAASAGVAEAYHNLGALELEKITPQEKKPTSLDDFGIAREWFEVAAADGFGLSMLNMATLCKSVGQMDDALRWLEKAEGAEGVRNEATVLKKQWEASLA</sequence>
<dbReference type="InterPro" id="IPR011990">
    <property type="entry name" value="TPR-like_helical_dom_sf"/>
</dbReference>
<accession>A0A2J6Q4I6</accession>
<dbReference type="Proteomes" id="UP000235672">
    <property type="component" value="Unassembled WGS sequence"/>
</dbReference>
<evidence type="ECO:0000313" key="1">
    <source>
        <dbReference type="EMBL" id="PMD21141.1"/>
    </source>
</evidence>
<reference evidence="1 2" key="1">
    <citation type="submission" date="2016-05" db="EMBL/GenBank/DDBJ databases">
        <title>A degradative enzymes factory behind the ericoid mycorrhizal symbiosis.</title>
        <authorList>
            <consortium name="DOE Joint Genome Institute"/>
            <person name="Martino E."/>
            <person name="Morin E."/>
            <person name="Grelet G."/>
            <person name="Kuo A."/>
            <person name="Kohler A."/>
            <person name="Daghino S."/>
            <person name="Barry K."/>
            <person name="Choi C."/>
            <person name="Cichocki N."/>
            <person name="Clum A."/>
            <person name="Copeland A."/>
            <person name="Hainaut M."/>
            <person name="Haridas S."/>
            <person name="Labutti K."/>
            <person name="Lindquist E."/>
            <person name="Lipzen A."/>
            <person name="Khouja H.-R."/>
            <person name="Murat C."/>
            <person name="Ohm R."/>
            <person name="Olson A."/>
            <person name="Spatafora J."/>
            <person name="Veneault-Fourrey C."/>
            <person name="Henrissat B."/>
            <person name="Grigoriev I."/>
            <person name="Martin F."/>
            <person name="Perotto S."/>
        </authorList>
    </citation>
    <scope>NUCLEOTIDE SEQUENCE [LARGE SCALE GENOMIC DNA]</scope>
    <source>
        <strain evidence="1 2">UAMH 7357</strain>
    </source>
</reference>
<organism evidence="1 2">
    <name type="scientific">Hyaloscypha hepaticicola</name>
    <dbReference type="NCBI Taxonomy" id="2082293"/>
    <lineage>
        <taxon>Eukaryota</taxon>
        <taxon>Fungi</taxon>
        <taxon>Dikarya</taxon>
        <taxon>Ascomycota</taxon>
        <taxon>Pezizomycotina</taxon>
        <taxon>Leotiomycetes</taxon>
        <taxon>Helotiales</taxon>
        <taxon>Hyaloscyphaceae</taxon>
        <taxon>Hyaloscypha</taxon>
    </lineage>
</organism>
<dbReference type="InterPro" id="IPR019734">
    <property type="entry name" value="TPR_rpt"/>
</dbReference>
<dbReference type="Pfam" id="PF13181">
    <property type="entry name" value="TPR_8"/>
    <property type="match status" value="1"/>
</dbReference>
<dbReference type="EMBL" id="KZ613482">
    <property type="protein sequence ID" value="PMD21141.1"/>
    <property type="molecule type" value="Genomic_DNA"/>
</dbReference>
<name>A0A2J6Q4I6_9HELO</name>
<dbReference type="SUPFAM" id="SSF81901">
    <property type="entry name" value="HCP-like"/>
    <property type="match status" value="1"/>
</dbReference>